<proteinExistence type="predicted"/>
<organism evidence="1 2">
    <name type="scientific">Flagellimonas oceani</name>
    <dbReference type="NCBI Taxonomy" id="2698672"/>
    <lineage>
        <taxon>Bacteria</taxon>
        <taxon>Pseudomonadati</taxon>
        <taxon>Bacteroidota</taxon>
        <taxon>Flavobacteriia</taxon>
        <taxon>Flavobacteriales</taxon>
        <taxon>Flavobacteriaceae</taxon>
        <taxon>Flagellimonas</taxon>
    </lineage>
</organism>
<keyword evidence="2" id="KW-1185">Reference proteome</keyword>
<dbReference type="AlphaFoldDB" id="A0A6G7J8K6"/>
<evidence type="ECO:0000313" key="1">
    <source>
        <dbReference type="EMBL" id="QII46772.1"/>
    </source>
</evidence>
<name>A0A6G7J8K6_9FLAO</name>
<accession>A0A6G7J8K6</accession>
<gene>
    <name evidence="1" type="ORF">GVT53_19500</name>
</gene>
<dbReference type="Proteomes" id="UP000502928">
    <property type="component" value="Chromosome"/>
</dbReference>
<sequence length="46" mass="5434">MARKDNHQFNEVVEMIRKTDYIDRKEPLNRDETVALAISLFKNNIG</sequence>
<dbReference type="RefSeq" id="WP_166250142.1">
    <property type="nucleotide sequence ID" value="NZ_CP049616.1"/>
</dbReference>
<reference evidence="1 2" key="1">
    <citation type="submission" date="2020-02" db="EMBL/GenBank/DDBJ databases">
        <title>Complete genome of Muricauda sp. 501str8.</title>
        <authorList>
            <person name="Dong B."/>
            <person name="Zhu S."/>
            <person name="Yang J."/>
            <person name="Chen J."/>
        </authorList>
    </citation>
    <scope>NUCLEOTIDE SEQUENCE [LARGE SCALE GENOMIC DNA]</scope>
    <source>
        <strain evidence="1 2">501str8</strain>
    </source>
</reference>
<evidence type="ECO:0000313" key="2">
    <source>
        <dbReference type="Proteomes" id="UP000502928"/>
    </source>
</evidence>
<dbReference type="KEGG" id="mut:GVT53_19500"/>
<protein>
    <submittedName>
        <fullName evidence="1">Uncharacterized protein</fullName>
    </submittedName>
</protein>
<dbReference type="EMBL" id="CP049616">
    <property type="protein sequence ID" value="QII46772.1"/>
    <property type="molecule type" value="Genomic_DNA"/>
</dbReference>